<dbReference type="AlphaFoldDB" id="A0ABD6EXB3"/>
<protein>
    <recommendedName>
        <fullName evidence="3">F-box domain-containing protein</fullName>
    </recommendedName>
</protein>
<accession>A0ABD6EXB3</accession>
<gene>
    <name evidence="1" type="ORF">AB6A40_008830</name>
</gene>
<evidence type="ECO:0008006" key="3">
    <source>
        <dbReference type="Google" id="ProtNLM"/>
    </source>
</evidence>
<name>A0ABD6EXB3_9BILA</name>
<dbReference type="Proteomes" id="UP001608902">
    <property type="component" value="Unassembled WGS sequence"/>
</dbReference>
<organism evidence="1 2">
    <name type="scientific">Gnathostoma spinigerum</name>
    <dbReference type="NCBI Taxonomy" id="75299"/>
    <lineage>
        <taxon>Eukaryota</taxon>
        <taxon>Metazoa</taxon>
        <taxon>Ecdysozoa</taxon>
        <taxon>Nematoda</taxon>
        <taxon>Chromadorea</taxon>
        <taxon>Rhabditida</taxon>
        <taxon>Spirurina</taxon>
        <taxon>Gnathostomatomorpha</taxon>
        <taxon>Gnathostomatoidea</taxon>
        <taxon>Gnathostomatidae</taxon>
        <taxon>Gnathostoma</taxon>
    </lineage>
</organism>
<reference evidence="1 2" key="1">
    <citation type="submission" date="2024-08" db="EMBL/GenBank/DDBJ databases">
        <title>Gnathostoma spinigerum genome.</title>
        <authorList>
            <person name="Gonzalez-Bertolin B."/>
            <person name="Monzon S."/>
            <person name="Zaballos A."/>
            <person name="Jimenez P."/>
            <person name="Dekumyoy P."/>
            <person name="Varona S."/>
            <person name="Cuesta I."/>
            <person name="Sumanam S."/>
            <person name="Adisakwattana P."/>
            <person name="Gasser R.B."/>
            <person name="Hernandez-Gonzalez A."/>
            <person name="Young N.D."/>
            <person name="Perteguer M.J."/>
        </authorList>
    </citation>
    <scope>NUCLEOTIDE SEQUENCE [LARGE SCALE GENOMIC DNA]</scope>
    <source>
        <strain evidence="1">AL3</strain>
        <tissue evidence="1">Liver</tissue>
    </source>
</reference>
<comment type="caution">
    <text evidence="1">The sequence shown here is derived from an EMBL/GenBank/DDBJ whole genome shotgun (WGS) entry which is preliminary data.</text>
</comment>
<keyword evidence="2" id="KW-1185">Reference proteome</keyword>
<dbReference type="EMBL" id="JBGFUD010008529">
    <property type="protein sequence ID" value="MFH4982121.1"/>
    <property type="molecule type" value="Genomic_DNA"/>
</dbReference>
<evidence type="ECO:0000313" key="1">
    <source>
        <dbReference type="EMBL" id="MFH4982121.1"/>
    </source>
</evidence>
<sequence>MLSGMSHSPIITHDNSQLSDDVWRSIYGHLDVEARQNVTLLSHRLANLFSHWADITMISVKDDSVSLAGKHFKCRLKSDLASILSHCPNLNCVIIQTHLTKSKLQSLATIKNTIELSMPSSLLRIKDSILGDLLRKDRIKVLRILHRYDELKSIRNLLRLPQALMVAALPLSVLQLQGVSLLPKAFEVLCIGLSSSLIELKISGSLCNSPDFDNYMNSMGLLRNLQVLELPPSLFSLCHRSLPPKLAIVGSLPLLSLAVYVHYYIPTNIAEFFNYLPRTLTELILFRTTELDEILWKADFPNLKFTVRLFFSIQNCEELP</sequence>
<proteinExistence type="predicted"/>
<evidence type="ECO:0000313" key="2">
    <source>
        <dbReference type="Proteomes" id="UP001608902"/>
    </source>
</evidence>